<proteinExistence type="predicted"/>
<comment type="caution">
    <text evidence="1">The sequence shown here is derived from an EMBL/GenBank/DDBJ whole genome shotgun (WGS) entry which is preliminary data.</text>
</comment>
<accession>A0ACC2V7K5</accession>
<name>A0ACC2V7K5_9TREE</name>
<evidence type="ECO:0000313" key="2">
    <source>
        <dbReference type="Proteomes" id="UP001230649"/>
    </source>
</evidence>
<evidence type="ECO:0000313" key="1">
    <source>
        <dbReference type="EMBL" id="KAJ9094875.1"/>
    </source>
</evidence>
<dbReference type="Proteomes" id="UP001230649">
    <property type="component" value="Unassembled WGS sequence"/>
</dbReference>
<gene>
    <name evidence="1" type="ORF">QFC20_006786</name>
</gene>
<keyword evidence="2" id="KW-1185">Reference proteome</keyword>
<protein>
    <submittedName>
        <fullName evidence="1">Uncharacterized protein</fullName>
    </submittedName>
</protein>
<reference evidence="1" key="1">
    <citation type="submission" date="2023-04" db="EMBL/GenBank/DDBJ databases">
        <title>Draft Genome sequencing of Naganishia species isolated from polar environments using Oxford Nanopore Technology.</title>
        <authorList>
            <person name="Leo P."/>
            <person name="Venkateswaran K."/>
        </authorList>
    </citation>
    <scope>NUCLEOTIDE SEQUENCE</scope>
    <source>
        <strain evidence="1">MNA-CCFEE 5262</strain>
    </source>
</reference>
<organism evidence="1 2">
    <name type="scientific">Naganishia adeliensis</name>
    <dbReference type="NCBI Taxonomy" id="92952"/>
    <lineage>
        <taxon>Eukaryota</taxon>
        <taxon>Fungi</taxon>
        <taxon>Dikarya</taxon>
        <taxon>Basidiomycota</taxon>
        <taxon>Agaricomycotina</taxon>
        <taxon>Tremellomycetes</taxon>
        <taxon>Filobasidiales</taxon>
        <taxon>Filobasidiaceae</taxon>
        <taxon>Naganishia</taxon>
    </lineage>
</organism>
<sequence length="890" mass="100636">MSDSDDDMNGSSRPARNQPPQWWIEVPDPAQFLAQPKARKWTLKAKGYCRCTICRKSENDPPKLVSLRHYSQHHRRQRVRQERPVLVNLDATTPAAAADPPAGSTSPASMDYDNQPIAQVDLETTEFPFDVEAAVLNDIPDFAEAQDPFDIEDEPMDTNCLSTLADFIEDYTECAGPVHQSLLAARPLPNRDTVDHSTIEQVIYGTNLALVGQWNLAHSAIQFNMTQQWNIFRYGLLLGRLASGSGAGLPRHAGIEDLERFMSFDAARPAVRTLRSAERHLSPDVKDLLEVHAACSYQYCQKVFYQFRSSSEFKTGAMCSQCKTVLDGEKNLGLVPFPRMRLAVALERLLNIDGVEKMIEQAEARRQADEEFDKEKFPDIKVYRQAYSGSDWSLKALDGLYTVEPQLDSSLIVRINLGIDWYQQSRGNHARTSSVGPVIGHVTNLPVKLRGSMPLSLLLAITPGPSEIRGENLHQYLLPLCLELRQARLHGLTVRTPSHPNGRRVYVVAGAICCDGPARVSIAGGPNFNRMGQFCIRCDVVKKHQYKPESHHSQPPEGFRLAHLPDDIERYGPIYSWWLFVYERMNKLLKSANGHAADTPLIAFKKFLRLGSLETLSNYKSGQRDLPAQYLAARSSQAFRAAIASVNSIEEQRDIFAWQEEHAAAESRAQVGDGADRREPSPITVKKHRMSHLTSSQVHDICNAWSKDRLARVTVKQNSVDPGSAHVLNHVADFYTHFRIGRNHFRTAGPGLCLSSRLADSDFFKYRGCFFERRSDVDVLNCIQRRTAVGLIDSVFEIAATGKDDSRVLKRFIKVYMLKPYERTDPYRFAQRLPFMNIWLWQADLSDTRIWPLVPERMDALKPVVIKPLYSMPENRRSPKVWAFKAITHT</sequence>
<dbReference type="EMBL" id="JASBWS010000132">
    <property type="protein sequence ID" value="KAJ9094875.1"/>
    <property type="molecule type" value="Genomic_DNA"/>
</dbReference>